<dbReference type="InterPro" id="IPR040668">
    <property type="entry name" value="TraI_2B"/>
</dbReference>
<dbReference type="NCBIfam" id="TIGR02686">
    <property type="entry name" value="relax_trwC"/>
    <property type="match status" value="1"/>
</dbReference>
<dbReference type="Pfam" id="PF08751">
    <property type="entry name" value="TrwC"/>
    <property type="match status" value="1"/>
</dbReference>
<feature type="domain" description="TrwC relaxase" evidence="2">
    <location>
        <begin position="25"/>
        <end position="313"/>
    </location>
</feature>
<dbReference type="EC" id="3.6.1.-" evidence="5"/>
<dbReference type="InterPro" id="IPR055570">
    <property type="entry name" value="DUF7146"/>
</dbReference>
<feature type="domain" description="TraI 2B/2B-like" evidence="3">
    <location>
        <begin position="675"/>
        <end position="752"/>
    </location>
</feature>
<accession>B6ESZ2</accession>
<dbReference type="EMBL" id="FM178381">
    <property type="protein sequence ID" value="CAQ81880.1"/>
    <property type="molecule type" value="Genomic_DNA"/>
</dbReference>
<dbReference type="Pfam" id="PF13604">
    <property type="entry name" value="AAA_30"/>
    <property type="match status" value="1"/>
</dbReference>
<keyword evidence="6" id="KW-1185">Reference proteome</keyword>
<keyword evidence="5" id="KW-0347">Helicase</keyword>
<dbReference type="SUPFAM" id="SSF55464">
    <property type="entry name" value="Origin of replication-binding domain, RBD-like"/>
    <property type="match status" value="1"/>
</dbReference>
<keyword evidence="5" id="KW-0547">Nucleotide-binding</keyword>
<dbReference type="GO" id="GO:0004386">
    <property type="term" value="F:helicase activity"/>
    <property type="evidence" value="ECO:0007669"/>
    <property type="project" value="UniProtKB-KW"/>
</dbReference>
<protein>
    <submittedName>
        <fullName evidence="5">Protein TraI (DNA helicase I)</fullName>
        <ecNumber evidence="5">3.6.1.-</ecNumber>
    </submittedName>
</protein>
<gene>
    <name evidence="5" type="primary">traI</name>
    <name evidence="5" type="ordered locus">VSAL_p840_21</name>
</gene>
<dbReference type="InterPro" id="IPR014129">
    <property type="entry name" value="Conjug_relaxase_TraI"/>
</dbReference>
<dbReference type="InterPro" id="IPR027417">
    <property type="entry name" value="P-loop_NTPase"/>
</dbReference>
<dbReference type="Pfam" id="PF18340">
    <property type="entry name" value="TraI_2B"/>
    <property type="match status" value="1"/>
</dbReference>
<dbReference type="Pfam" id="PF23639">
    <property type="entry name" value="DUF7146"/>
    <property type="match status" value="1"/>
</dbReference>
<evidence type="ECO:0000313" key="5">
    <source>
        <dbReference type="EMBL" id="CAQ81880.1"/>
    </source>
</evidence>
<feature type="domain" description="DUF7146" evidence="4">
    <location>
        <begin position="1658"/>
        <end position="1755"/>
    </location>
</feature>
<organism evidence="5 6">
    <name type="scientific">Aliivibrio salmonicida (strain LFI1238)</name>
    <name type="common">Vibrio salmonicida (strain LFI1238)</name>
    <dbReference type="NCBI Taxonomy" id="316275"/>
    <lineage>
        <taxon>Bacteria</taxon>
        <taxon>Pseudomonadati</taxon>
        <taxon>Pseudomonadota</taxon>
        <taxon>Gammaproteobacteria</taxon>
        <taxon>Vibrionales</taxon>
        <taxon>Vibrionaceae</taxon>
        <taxon>Aliivibrio</taxon>
    </lineage>
</organism>
<feature type="compositionally biased region" description="Basic and acidic residues" evidence="1">
    <location>
        <begin position="1894"/>
        <end position="1905"/>
    </location>
</feature>
<evidence type="ECO:0000259" key="4">
    <source>
        <dbReference type="Pfam" id="PF23639"/>
    </source>
</evidence>
<feature type="compositionally biased region" description="Basic and acidic residues" evidence="1">
    <location>
        <begin position="32"/>
        <end position="43"/>
    </location>
</feature>
<keyword evidence="5" id="KW-0067">ATP-binding</keyword>
<name>B6ESZ2_ALISL</name>
<dbReference type="InterPro" id="IPR014059">
    <property type="entry name" value="TraI/TrwC_relax"/>
</dbReference>
<keyword evidence="5" id="KW-0614">Plasmid</keyword>
<evidence type="ECO:0000313" key="6">
    <source>
        <dbReference type="Proteomes" id="UP000001730"/>
    </source>
</evidence>
<dbReference type="InterPro" id="IPR014862">
    <property type="entry name" value="TrwC"/>
</dbReference>
<evidence type="ECO:0000259" key="3">
    <source>
        <dbReference type="Pfam" id="PF18340"/>
    </source>
</evidence>
<dbReference type="Gene3D" id="3.40.50.300">
    <property type="entry name" value="P-loop containing nucleotide triphosphate hydrolases"/>
    <property type="match status" value="1"/>
</dbReference>
<sequence length="1936" mass="217091">MISISPIASAGEATKYYLDDEKHLNGEQSELTTEKENSESDKEKNYYLKDSNNTAWFGKLATEKGLDGKPIEGDTLQAVLSGSLLDETIHGKRDKHRAGFDLTFSAPKSVSVLALVGGDTRLLDGHNNAVKFALSELEKDAAQVKYTEEDTKKQSYANSKSMLFGLVQHKTSREDDPQLHTHALTANMTRDEQGRLRALATSLKQSGGVINGTMERVYNNQLYYGMLYQSHLSKQAESLGYTIKGAGNGQFEIEGVPQSLMDDFSKRSQQINEKTQDLGFNSQQTRDLAAKNTRKAKTHKDAVELNSTWQHTVKTDGFDITAFINNAKENPVKAPNENVIKPRAVDALTRTINHLSKTQTQLSYEKMVSFAMSEFTKGEKLDALDIKLALDERIASKELIGLDKNNSQFTTTALLNNEKKLINSTKGRPRHMRTQPNDTALSQLNLNKENQNKLAELFLSTKQFNTVNVFGSSEQVAKGLLHVGSESGKRIHIMTQGGISQEKTERTIKRQSHTPLQWIKNTFRADFVHGVNQYLGDKVTPFSNKDVFVFEDSGKFSGDQLIDITNKAKHTNSKIIFLNHASARQGMKSHSSMDLLSKGNTNNINWVNNQPTKAKIKIHDNNLNELVNQYAEKPDKNTIQVLATTNADVKTLNTAIRERLKQTGEVSRQGVSISTLNPHFLSQEQRTLSTHYKPGMVLRSWSEGAMSQYIVSKPHRKTNTLDIIDEKGNQLTIDPSKPAHNFSVFKKESLEIASGDKIITSGKHYASQLAAHQAFIVKKATPQSITLEDREGQQKTIKTKHLTDAPITHNFASTTQKISDTATHLMVQTKAYSASKELLNELSLNRNNIDIFTDDKEKVAAQFEKNEVRPAAIERVMATTQPTEKYLSTLTTNTVTKDVEQALRLLNTPTSNNIEKAVNFAIHHISEKEAGYTQKELVMQAIRYSLEETGTAISKEDIIDTLKNNQETLSSEFSDGTRWTTKDAIHTEKTILDTLARGKNQTTPFVTHAQATEFLQHESRLTQGQKESVHMIATTPDRFVAVQGLAGTGKSTMLEKDIELIHSIDKLSNKETTILGLAPTHAAVNELKNKGVEAQTLQSLLADIQSGKTTANTYQQTLFLLDESSMIGNNDMKHFTALVEKSDAKAVLLGDKAQLQSLSAGKPFELAMSSNALNRTDMTDIVRQQNDTLLGAVHNMVDKQPESSLSKLKQQPNADTGIHKTHHVVSTYEKITPNHRENQEIATEKLAHVVAQDYLSRTEQSQEDTLIIAYTNKERDTITEHIRHGLQQSNQLHKENTLMPRLRSIGATKEEMATMLPYKKGLVVKTGKDTLSTIIHVDNKHNLVTVKEQSTGKERPFFPKNSDHKMTNLFTRSDQPLSTNDKVMMRMTDKDKGIEANTPYTVSNIENNLITLSNKKQHTITLSTTDLKDAHWDYSYTRTANMAQGATYKNVITAIKGRGQLTNIRRAYIDLTRASEHVKLYTDNEGTMIKQWLNNQDDKRSAIETNTLSTPKESITFNTAPLPKENPHYQDINGNLDMKIMAKKLNSELAMRAESLAIHLLGTPNKSKSDRDYLTFGIGKSALKVTLTGKHRGHFKDWTTGEKGNGINLIMAVENIGFKDALLHADTLLNQTKDNPLTLNPNHEKLTNTTPKFISELEARARQYQQEATPIKGTIAQEYLRNKGIIIDDHPSIKFHPKVYSSETRSNYPAIISTIENNKGQSNAIEITYLDNKGHTADLNIEKRVLGTKTKSNVVINEGSNTNISIITTTIEDALLINQHNNKDIDINTVNNKNDIQIMDKNTLRDNIIIVLNTKGETLNENNITKIMDNFTNHTVTFIDNAELQKQIDTEITKIEHGQLEIKNEVGNNLDMHKQENAIKQEDEHLLSSQSKFIKEQERKEENELMSKVSNINMDEKSTPDIDTNPQRLMELDRER</sequence>
<dbReference type="KEGG" id="vsa:VSAL_p840_21"/>
<dbReference type="HOGENOM" id="CLU_001748_2_1_6"/>
<feature type="region of interest" description="Disordered" evidence="1">
    <location>
        <begin position="1894"/>
        <end position="1936"/>
    </location>
</feature>
<dbReference type="CDD" id="cd17933">
    <property type="entry name" value="DEXSc_RecD-like"/>
    <property type="match status" value="1"/>
</dbReference>
<dbReference type="NCBIfam" id="NF041492">
    <property type="entry name" value="MobF"/>
    <property type="match status" value="1"/>
</dbReference>
<proteinExistence type="predicted"/>
<dbReference type="Proteomes" id="UP000001730">
    <property type="component" value="Plasmid pVSAL840"/>
</dbReference>
<evidence type="ECO:0000259" key="2">
    <source>
        <dbReference type="Pfam" id="PF08751"/>
    </source>
</evidence>
<keyword evidence="5" id="KW-0378">Hydrolase</keyword>
<dbReference type="NCBIfam" id="TIGR02760">
    <property type="entry name" value="TraI_TIGR"/>
    <property type="match status" value="1"/>
</dbReference>
<geneLocation type="plasmid" evidence="5 6">
    <name>pVSAL840</name>
</geneLocation>
<dbReference type="GO" id="GO:0016787">
    <property type="term" value="F:hydrolase activity"/>
    <property type="evidence" value="ECO:0007669"/>
    <property type="project" value="UniProtKB-KW"/>
</dbReference>
<dbReference type="SUPFAM" id="SSF52540">
    <property type="entry name" value="P-loop containing nucleoside triphosphate hydrolases"/>
    <property type="match status" value="2"/>
</dbReference>
<feature type="region of interest" description="Disordered" evidence="1">
    <location>
        <begin position="24"/>
        <end position="43"/>
    </location>
</feature>
<reference evidence="5 6" key="1">
    <citation type="journal article" date="2008" name="BMC Genomics">
        <title>The genome sequence of the fish pathogen Aliivibrio salmonicida strain LFI1238 shows extensive evidence of gene decay.</title>
        <authorList>
            <person name="Hjerde E."/>
            <person name="Lorentzen M.S."/>
            <person name="Holden M.T."/>
            <person name="Seeger K."/>
            <person name="Paulsen S."/>
            <person name="Bason N."/>
            <person name="Churcher C."/>
            <person name="Harris D."/>
            <person name="Norbertczak H."/>
            <person name="Quail M.A."/>
            <person name="Sanders S."/>
            <person name="Thurston S."/>
            <person name="Parkhill J."/>
            <person name="Willassen N.P."/>
            <person name="Thomson N.R."/>
        </authorList>
    </citation>
    <scope>NUCLEOTIDE SEQUENCE [LARGE SCALE GENOMIC DNA]</scope>
    <source>
        <strain evidence="5 6">LFI1238</strain>
    </source>
</reference>
<dbReference type="RefSeq" id="WP_012548859.1">
    <property type="nucleotide sequence ID" value="NC_011311.1"/>
</dbReference>
<evidence type="ECO:0000256" key="1">
    <source>
        <dbReference type="SAM" id="MobiDB-lite"/>
    </source>
</evidence>